<evidence type="ECO:0000313" key="18">
    <source>
        <dbReference type="Proteomes" id="UP000197058"/>
    </source>
</evidence>
<feature type="transmembrane region" description="Helical" evidence="15">
    <location>
        <begin position="181"/>
        <end position="203"/>
    </location>
</feature>
<comment type="subcellular location">
    <subcellularLocation>
        <location evidence="2">Cell membrane</location>
        <topology evidence="2">Multi-pass membrane protein</topology>
    </subcellularLocation>
</comment>
<dbReference type="SUPFAM" id="SSF55890">
    <property type="entry name" value="Sporulation response regulatory protein Spo0B"/>
    <property type="match status" value="1"/>
</dbReference>
<organism evidence="17 18">
    <name type="scientific">Mammaliicoccus sciuri</name>
    <name type="common">Staphylococcus sciuri</name>
    <dbReference type="NCBI Taxonomy" id="1296"/>
    <lineage>
        <taxon>Bacteria</taxon>
        <taxon>Bacillati</taxon>
        <taxon>Bacillota</taxon>
        <taxon>Bacilli</taxon>
        <taxon>Bacillales</taxon>
        <taxon>Staphylococcaceae</taxon>
        <taxon>Mammaliicoccus</taxon>
    </lineage>
</organism>
<keyword evidence="14 15" id="KW-0472">Membrane</keyword>
<dbReference type="NCBIfam" id="NF008298">
    <property type="entry name" value="PRK11086.1"/>
    <property type="match status" value="1"/>
</dbReference>
<dbReference type="InterPro" id="IPR013767">
    <property type="entry name" value="PAS_fold"/>
</dbReference>
<sequence length="543" mass="59543">MFTKGGYFLKKQRLKLSTLVIIVVCIVVLFSLLITCLLISNTIKDTIHSTTKEKAEVIGKAIAGSEVVQQSLAEGSDDRKIQDYTSKIQKTTDVSFIVVMDMNGIRKSHPNEKLIGKHFKGGDEWDVLHGKASSSIAKGTLGLTMRAFTPIYADGKQVGAVSVGVPMQTVYEALADGNKKIMIGSVIGLIVGAIGAYLLSIYIKRILLGLEPSHIAKILGERNTMLQSVHEGIVAVDKDGKINLVNKSAMDIFKKAGLKGDPIGMPINDYMASTQLPKIVELGKPELDKEQDINGVKILVNRVPLIVNHDIVGAISTFRDKTEVHKLSEQLVGVRTYADTLRAQSHEFSNRLHVISGMLQMEHYDDLKQYIREIVELGSQESGDITSKVKDAALAGFLIGKLSLAREQQIKLSIVNHATIPEPKDSHVTHEVITIIGNLIDNSIDSLVSSSLKKKTIDVHLNYKQDQLMIDVIDSGVGLNHELDEHIFEKGFSSKGENRGYGLHLVQQSVEKLDGQISINAHEAGNVQFSVVINYPKKGEDKC</sequence>
<evidence type="ECO:0000256" key="1">
    <source>
        <dbReference type="ARBA" id="ARBA00000085"/>
    </source>
</evidence>
<evidence type="ECO:0000256" key="7">
    <source>
        <dbReference type="ARBA" id="ARBA00022679"/>
    </source>
</evidence>
<dbReference type="Pfam" id="PF02518">
    <property type="entry name" value="HATPase_c"/>
    <property type="match status" value="1"/>
</dbReference>
<protein>
    <recommendedName>
        <fullName evidence="4">Sensor protein kinase WalK</fullName>
        <ecNumber evidence="3">2.7.13.3</ecNumber>
    </recommendedName>
</protein>
<dbReference type="PANTHER" id="PTHR43547">
    <property type="entry name" value="TWO-COMPONENT HISTIDINE KINASE"/>
    <property type="match status" value="1"/>
</dbReference>
<accession>A0AAI8GV60</accession>
<dbReference type="Proteomes" id="UP000197058">
    <property type="component" value="Chromosome"/>
</dbReference>
<evidence type="ECO:0000256" key="10">
    <source>
        <dbReference type="ARBA" id="ARBA00022777"/>
    </source>
</evidence>
<evidence type="ECO:0000256" key="14">
    <source>
        <dbReference type="ARBA" id="ARBA00023136"/>
    </source>
</evidence>
<feature type="domain" description="Histidine kinase" evidence="16">
    <location>
        <begin position="322"/>
        <end position="537"/>
    </location>
</feature>
<dbReference type="EMBL" id="CP022046">
    <property type="protein sequence ID" value="ASE35539.1"/>
    <property type="molecule type" value="Genomic_DNA"/>
</dbReference>
<dbReference type="InterPro" id="IPR035965">
    <property type="entry name" value="PAS-like_dom_sf"/>
</dbReference>
<dbReference type="InterPro" id="IPR029151">
    <property type="entry name" value="Sensor-like_sf"/>
</dbReference>
<dbReference type="SMART" id="SM00387">
    <property type="entry name" value="HATPase_c"/>
    <property type="match status" value="1"/>
</dbReference>
<comment type="catalytic activity">
    <reaction evidence="1">
        <text>ATP + protein L-histidine = ADP + protein N-phospho-L-histidine.</text>
        <dbReference type="EC" id="2.7.13.3"/>
    </reaction>
</comment>
<dbReference type="Pfam" id="PF17203">
    <property type="entry name" value="sCache_3_2"/>
    <property type="match status" value="1"/>
</dbReference>
<name>A0AAI8GV60_MAMSC</name>
<dbReference type="InterPro" id="IPR033463">
    <property type="entry name" value="sCache_3"/>
</dbReference>
<evidence type="ECO:0000256" key="9">
    <source>
        <dbReference type="ARBA" id="ARBA00022741"/>
    </source>
</evidence>
<evidence type="ECO:0000256" key="5">
    <source>
        <dbReference type="ARBA" id="ARBA00022475"/>
    </source>
</evidence>
<feature type="transmembrane region" description="Helical" evidence="15">
    <location>
        <begin position="16"/>
        <end position="39"/>
    </location>
</feature>
<evidence type="ECO:0000256" key="4">
    <source>
        <dbReference type="ARBA" id="ARBA00017772"/>
    </source>
</evidence>
<dbReference type="FunFam" id="3.30.450.20:FF:000018">
    <property type="entry name" value="Sensor histidine kinase DcuS"/>
    <property type="match status" value="1"/>
</dbReference>
<keyword evidence="5" id="KW-1003">Cell membrane</keyword>
<dbReference type="GO" id="GO:0006355">
    <property type="term" value="P:regulation of DNA-templated transcription"/>
    <property type="evidence" value="ECO:0007669"/>
    <property type="project" value="InterPro"/>
</dbReference>
<evidence type="ECO:0000259" key="16">
    <source>
        <dbReference type="PROSITE" id="PS50109"/>
    </source>
</evidence>
<keyword evidence="12 15" id="KW-1133">Transmembrane helix</keyword>
<gene>
    <name evidence="17" type="ORF">CEP64_13425</name>
</gene>
<evidence type="ECO:0000256" key="3">
    <source>
        <dbReference type="ARBA" id="ARBA00012438"/>
    </source>
</evidence>
<dbReference type="SMART" id="SM00091">
    <property type="entry name" value="PAS"/>
    <property type="match status" value="1"/>
</dbReference>
<proteinExistence type="predicted"/>
<dbReference type="AlphaFoldDB" id="A0AAI8GV60"/>
<evidence type="ECO:0000256" key="11">
    <source>
        <dbReference type="ARBA" id="ARBA00022840"/>
    </source>
</evidence>
<keyword evidence="13" id="KW-0902">Two-component regulatory system</keyword>
<dbReference type="Pfam" id="PF14689">
    <property type="entry name" value="SPOB_a"/>
    <property type="match status" value="1"/>
</dbReference>
<evidence type="ECO:0000256" key="13">
    <source>
        <dbReference type="ARBA" id="ARBA00023012"/>
    </source>
</evidence>
<reference evidence="18" key="1">
    <citation type="submission" date="2017-06" db="EMBL/GenBank/DDBJ databases">
        <title>FDA dAtabase for Regulatory Grade micrObial Sequences (FDA-ARGOS): Supporting development and validation of Infectious Disease Dx tests.</title>
        <authorList>
            <person name="Goldberg B."/>
            <person name="Campos J."/>
            <person name="Tallon L."/>
            <person name="Sadzewicz L."/>
            <person name="Sengamalay N."/>
            <person name="Ott S."/>
            <person name="Godinez A."/>
            <person name="Nagaraj S."/>
            <person name="Vavikolanu K."/>
            <person name="Nadendla S."/>
            <person name="George J."/>
            <person name="Geyer C."/>
            <person name="Sichtig H."/>
        </authorList>
    </citation>
    <scope>NUCLEOTIDE SEQUENCE [LARGE SCALE GENOMIC DNA]</scope>
    <source>
        <strain evidence="18">FDAARGOS_285</strain>
    </source>
</reference>
<dbReference type="PRINTS" id="PR00344">
    <property type="entry name" value="BCTRLSENSOR"/>
</dbReference>
<dbReference type="InterPro" id="IPR004358">
    <property type="entry name" value="Sig_transdc_His_kin-like_C"/>
</dbReference>
<dbReference type="Gene3D" id="3.30.565.10">
    <property type="entry name" value="Histidine kinase-like ATPase, C-terminal domain"/>
    <property type="match status" value="1"/>
</dbReference>
<dbReference type="SUPFAM" id="SSF103190">
    <property type="entry name" value="Sensory domain-like"/>
    <property type="match status" value="1"/>
</dbReference>
<evidence type="ECO:0000256" key="2">
    <source>
        <dbReference type="ARBA" id="ARBA00004651"/>
    </source>
</evidence>
<dbReference type="KEGG" id="sscu:CEP64_13425"/>
<dbReference type="SUPFAM" id="SSF55874">
    <property type="entry name" value="ATPase domain of HSP90 chaperone/DNA topoisomerase II/histidine kinase"/>
    <property type="match status" value="1"/>
</dbReference>
<keyword evidence="11" id="KW-0067">ATP-binding</keyword>
<dbReference type="Pfam" id="PF00989">
    <property type="entry name" value="PAS"/>
    <property type="match status" value="1"/>
</dbReference>
<keyword evidence="7" id="KW-0808">Transferase</keyword>
<dbReference type="InterPro" id="IPR000014">
    <property type="entry name" value="PAS"/>
</dbReference>
<dbReference type="InterPro" id="IPR003594">
    <property type="entry name" value="HATPase_dom"/>
</dbReference>
<dbReference type="InterPro" id="IPR039506">
    <property type="entry name" value="SPOB_a"/>
</dbReference>
<keyword evidence="6" id="KW-0597">Phosphoprotein</keyword>
<dbReference type="GO" id="GO:0005886">
    <property type="term" value="C:plasma membrane"/>
    <property type="evidence" value="ECO:0007669"/>
    <property type="project" value="UniProtKB-SubCell"/>
</dbReference>
<keyword evidence="10 17" id="KW-0418">Kinase</keyword>
<dbReference type="PROSITE" id="PS50109">
    <property type="entry name" value="HIS_KIN"/>
    <property type="match status" value="1"/>
</dbReference>
<dbReference type="GO" id="GO:0000155">
    <property type="term" value="F:phosphorelay sensor kinase activity"/>
    <property type="evidence" value="ECO:0007669"/>
    <property type="project" value="InterPro"/>
</dbReference>
<dbReference type="GO" id="GO:0005524">
    <property type="term" value="F:ATP binding"/>
    <property type="evidence" value="ECO:0007669"/>
    <property type="project" value="UniProtKB-KW"/>
</dbReference>
<dbReference type="SUPFAM" id="SSF55785">
    <property type="entry name" value="PYP-like sensor domain (PAS domain)"/>
    <property type="match status" value="1"/>
</dbReference>
<keyword evidence="8 15" id="KW-0812">Transmembrane</keyword>
<dbReference type="InterPro" id="IPR005467">
    <property type="entry name" value="His_kinase_dom"/>
</dbReference>
<dbReference type="InterPro" id="IPR036890">
    <property type="entry name" value="HATPase_C_sf"/>
</dbReference>
<evidence type="ECO:0000256" key="15">
    <source>
        <dbReference type="SAM" id="Phobius"/>
    </source>
</evidence>
<evidence type="ECO:0000256" key="8">
    <source>
        <dbReference type="ARBA" id="ARBA00022692"/>
    </source>
</evidence>
<keyword evidence="9" id="KW-0547">Nucleotide-binding</keyword>
<evidence type="ECO:0000256" key="6">
    <source>
        <dbReference type="ARBA" id="ARBA00022553"/>
    </source>
</evidence>
<dbReference type="Gene3D" id="3.30.450.20">
    <property type="entry name" value="PAS domain"/>
    <property type="match status" value="2"/>
</dbReference>
<dbReference type="CDD" id="cd00130">
    <property type="entry name" value="PAS"/>
    <property type="match status" value="1"/>
</dbReference>
<dbReference type="InterPro" id="IPR016120">
    <property type="entry name" value="Sig_transdc_His_kin_SpoOB"/>
</dbReference>
<dbReference type="Gene3D" id="1.10.287.130">
    <property type="match status" value="1"/>
</dbReference>
<evidence type="ECO:0000256" key="12">
    <source>
        <dbReference type="ARBA" id="ARBA00022989"/>
    </source>
</evidence>
<evidence type="ECO:0000313" key="17">
    <source>
        <dbReference type="EMBL" id="ASE35539.1"/>
    </source>
</evidence>
<dbReference type="PANTHER" id="PTHR43547:SF10">
    <property type="entry name" value="SENSOR HISTIDINE KINASE DCUS"/>
    <property type="match status" value="1"/>
</dbReference>
<dbReference type="EC" id="2.7.13.3" evidence="3"/>